<accession>A3KAC6</accession>
<evidence type="ECO:0000256" key="2">
    <source>
        <dbReference type="ARBA" id="ARBA00001946"/>
    </source>
</evidence>
<comment type="similarity">
    <text evidence="4">Belongs to the Nudix hydrolase family. RppH subfamily.</text>
</comment>
<dbReference type="PROSITE" id="PS00893">
    <property type="entry name" value="NUDIX_BOX"/>
    <property type="match status" value="1"/>
</dbReference>
<dbReference type="PRINTS" id="PR00502">
    <property type="entry name" value="NUDIXFAMILY"/>
</dbReference>
<dbReference type="PANTHER" id="PTHR11839:SF22">
    <property type="entry name" value="NUDIX HYDROLASE 26, CHLOROPLASTIC"/>
    <property type="match status" value="1"/>
</dbReference>
<dbReference type="Gene3D" id="3.90.79.10">
    <property type="entry name" value="Nucleoside Triphosphate Pyrophosphohydrolase"/>
    <property type="match status" value="1"/>
</dbReference>
<organism evidence="7 8">
    <name type="scientific">Sagittula stellata (strain ATCC 700073 / DSM 11524 / E-37)</name>
    <dbReference type="NCBI Taxonomy" id="388399"/>
    <lineage>
        <taxon>Bacteria</taxon>
        <taxon>Pseudomonadati</taxon>
        <taxon>Pseudomonadota</taxon>
        <taxon>Alphaproteobacteria</taxon>
        <taxon>Rhodobacterales</taxon>
        <taxon>Roseobacteraceae</taxon>
        <taxon>Sagittula</taxon>
    </lineage>
</organism>
<gene>
    <name evidence="4" type="primary">rppH</name>
    <name evidence="4" type="synonym">nudH</name>
    <name evidence="7" type="ORF">SSE37_15873</name>
</gene>
<evidence type="ECO:0000313" key="7">
    <source>
        <dbReference type="EMBL" id="EBA05917.1"/>
    </source>
</evidence>
<dbReference type="Proteomes" id="UP000005713">
    <property type="component" value="Unassembled WGS sequence"/>
</dbReference>
<dbReference type="InterPro" id="IPR015797">
    <property type="entry name" value="NUDIX_hydrolase-like_dom_sf"/>
</dbReference>
<evidence type="ECO:0000313" key="8">
    <source>
        <dbReference type="Proteomes" id="UP000005713"/>
    </source>
</evidence>
<evidence type="ECO:0000256" key="4">
    <source>
        <dbReference type="HAMAP-Rule" id="MF_00298"/>
    </source>
</evidence>
<dbReference type="EC" id="3.6.1.-" evidence="4"/>
<dbReference type="PROSITE" id="PS51462">
    <property type="entry name" value="NUDIX"/>
    <property type="match status" value="1"/>
</dbReference>
<dbReference type="GO" id="GO:0006753">
    <property type="term" value="P:nucleoside phosphate metabolic process"/>
    <property type="evidence" value="ECO:0007669"/>
    <property type="project" value="TreeGrafter"/>
</dbReference>
<dbReference type="AlphaFoldDB" id="A3KAC6"/>
<dbReference type="GO" id="GO:0019693">
    <property type="term" value="P:ribose phosphate metabolic process"/>
    <property type="evidence" value="ECO:0007669"/>
    <property type="project" value="TreeGrafter"/>
</dbReference>
<dbReference type="CDD" id="cd03671">
    <property type="entry name" value="NUDIX_Ap4A_hydrolase_plant_like"/>
    <property type="match status" value="1"/>
</dbReference>
<evidence type="ECO:0000259" key="6">
    <source>
        <dbReference type="PROSITE" id="PS51462"/>
    </source>
</evidence>
<proteinExistence type="inferred from homology"/>
<dbReference type="NCBIfam" id="NF001938">
    <property type="entry name" value="PRK00714.1-5"/>
    <property type="match status" value="1"/>
</dbReference>
<dbReference type="EMBL" id="AAYA01000021">
    <property type="protein sequence ID" value="EBA05917.1"/>
    <property type="molecule type" value="Genomic_DNA"/>
</dbReference>
<comment type="cofactor">
    <cofactor evidence="4">
        <name>a divalent metal cation</name>
        <dbReference type="ChEBI" id="CHEBI:60240"/>
    </cofactor>
</comment>
<comment type="caution">
    <text evidence="7">The sequence shown here is derived from an EMBL/GenBank/DDBJ whole genome shotgun (WGS) entry which is preliminary data.</text>
</comment>
<evidence type="ECO:0000256" key="5">
    <source>
        <dbReference type="SAM" id="MobiDB-lite"/>
    </source>
</evidence>
<keyword evidence="3 4" id="KW-0378">Hydrolase</keyword>
<keyword evidence="8" id="KW-1185">Reference proteome</keyword>
<feature type="domain" description="Nudix hydrolase" evidence="6">
    <location>
        <begin position="20"/>
        <end position="168"/>
    </location>
</feature>
<reference evidence="7 8" key="1">
    <citation type="submission" date="2006-06" db="EMBL/GenBank/DDBJ databases">
        <authorList>
            <person name="Moran M.A."/>
            <person name="Ferriera S."/>
            <person name="Johnson J."/>
            <person name="Kravitz S."/>
            <person name="Beeson K."/>
            <person name="Sutton G."/>
            <person name="Rogers Y.-H."/>
            <person name="Friedman R."/>
            <person name="Frazier M."/>
            <person name="Venter J.C."/>
        </authorList>
    </citation>
    <scope>NUCLEOTIDE SEQUENCE [LARGE SCALE GENOMIC DNA]</scope>
    <source>
        <strain evidence="7 8">E-37</strain>
    </source>
</reference>
<protein>
    <recommendedName>
        <fullName evidence="4">RNA pyrophosphohydrolase</fullName>
        <ecNumber evidence="4">3.6.1.-</ecNumber>
    </recommendedName>
    <alternativeName>
        <fullName evidence="4">(Di)nucleoside polyphosphate hydrolase</fullName>
    </alternativeName>
</protein>
<comment type="cofactor">
    <cofactor evidence="1">
        <name>Mn(2+)</name>
        <dbReference type="ChEBI" id="CHEBI:29035"/>
    </cofactor>
</comment>
<dbReference type="GO" id="GO:0008893">
    <property type="term" value="F:guanosine-3',5'-bis(diphosphate) 3'-diphosphatase activity"/>
    <property type="evidence" value="ECO:0007669"/>
    <property type="project" value="TreeGrafter"/>
</dbReference>
<feature type="short sequence motif" description="Nudix box" evidence="4">
    <location>
        <begin position="57"/>
        <end position="78"/>
    </location>
</feature>
<dbReference type="eggNOG" id="COG1051">
    <property type="taxonomic scope" value="Bacteria"/>
</dbReference>
<dbReference type="HAMAP" id="MF_00298">
    <property type="entry name" value="Nudix_RppH"/>
    <property type="match status" value="1"/>
</dbReference>
<dbReference type="SUPFAM" id="SSF55811">
    <property type="entry name" value="Nudix"/>
    <property type="match status" value="1"/>
</dbReference>
<feature type="region of interest" description="Disordered" evidence="5">
    <location>
        <begin position="42"/>
        <end position="63"/>
    </location>
</feature>
<name>A3KAC6_SAGS3</name>
<evidence type="ECO:0000256" key="3">
    <source>
        <dbReference type="ARBA" id="ARBA00022801"/>
    </source>
</evidence>
<dbReference type="InterPro" id="IPR020084">
    <property type="entry name" value="NUDIX_hydrolase_CS"/>
</dbReference>
<comment type="function">
    <text evidence="4">Accelerates the degradation of transcripts by removing pyrophosphate from the 5'-end of triphosphorylated RNA, leading to a more labile monophosphorylated state that can stimulate subsequent ribonuclease cleavage.</text>
</comment>
<comment type="cofactor">
    <cofactor evidence="2">
        <name>Mg(2+)</name>
        <dbReference type="ChEBI" id="CHEBI:18420"/>
    </cofactor>
</comment>
<dbReference type="PANTHER" id="PTHR11839">
    <property type="entry name" value="UDP/ADP-SUGAR PYROPHOSPHATASE"/>
    <property type="match status" value="1"/>
</dbReference>
<dbReference type="GO" id="GO:0034432">
    <property type="term" value="F:bis(5'-adenosyl)-pentaphosphatase activity"/>
    <property type="evidence" value="ECO:0007669"/>
    <property type="project" value="TreeGrafter"/>
</dbReference>
<sequence length="174" mass="20075">MKAMTMIQTEMTPEDIAKLPYRRNVGVMLVNADGHAFVGQRADRQPHEPPAWQMPQGGIDKGEDPRAAALRELTEETGVTPDLVTVEAETEGWIAYDLPHDIVPRIWKGRYKGQEQKWFLLRFHGTDDQIRLDADEHQEFTEWRWLPADEVVAQIVPFKRPVYEQVIAAFRGRL</sequence>
<dbReference type="Pfam" id="PF00293">
    <property type="entry name" value="NUDIX"/>
    <property type="match status" value="1"/>
</dbReference>
<dbReference type="InterPro" id="IPR000086">
    <property type="entry name" value="NUDIX_hydrolase_dom"/>
</dbReference>
<dbReference type="InterPro" id="IPR022927">
    <property type="entry name" value="RppH"/>
</dbReference>
<evidence type="ECO:0000256" key="1">
    <source>
        <dbReference type="ARBA" id="ARBA00001936"/>
    </source>
</evidence>
<dbReference type="NCBIfam" id="NF001937">
    <property type="entry name" value="PRK00714.1-4"/>
    <property type="match status" value="1"/>
</dbReference>
<dbReference type="InterPro" id="IPR020476">
    <property type="entry name" value="Nudix_hydrolase"/>
</dbReference>